<evidence type="ECO:0000259" key="1">
    <source>
        <dbReference type="Pfam" id="PF00535"/>
    </source>
</evidence>
<gene>
    <name evidence="2" type="ORF">LMG27177_01428</name>
</gene>
<dbReference type="GO" id="GO:0016758">
    <property type="term" value="F:hexosyltransferase activity"/>
    <property type="evidence" value="ECO:0007669"/>
    <property type="project" value="UniProtKB-ARBA"/>
</dbReference>
<evidence type="ECO:0000313" key="2">
    <source>
        <dbReference type="EMBL" id="CAB3783113.1"/>
    </source>
</evidence>
<dbReference type="Proteomes" id="UP000494252">
    <property type="component" value="Unassembled WGS sequence"/>
</dbReference>
<dbReference type="SUPFAM" id="SSF53448">
    <property type="entry name" value="Nucleotide-diphospho-sugar transferases"/>
    <property type="match status" value="1"/>
</dbReference>
<keyword evidence="3" id="KW-1185">Reference proteome</keyword>
<dbReference type="RefSeq" id="WP_175158723.1">
    <property type="nucleotide sequence ID" value="NZ_CADIKI010000003.1"/>
</dbReference>
<dbReference type="Gene3D" id="3.90.550.10">
    <property type="entry name" value="Spore Coat Polysaccharide Biosynthesis Protein SpsA, Chain A"/>
    <property type="match status" value="1"/>
</dbReference>
<sequence length="361" mass="40514">MKPVDEGSAETILSVIIPAYNVEHYIGLAIKSALAQPRSEEFEIIVIDDGSTDGTLAQILKIKDSAPEHRITVIHQENQGVCAARNTAMKHAKSRYIAFLDSDDEWAANFSDMIMPLLDTDTADIIEFNVGMANPDGRIVDELQIVNDATVGLRTNNTARLLEFARICQMHCCPRIFRRDLWDGVDFPAGRVYEECSAMPIVYKRARTLYGIPDRLYYYRRRPGSITQVTTLKSVESVAQFSAEALDKSGSGQDAAYWLLLFHKFFAIQCFLTSRVDSSVFPAAMKLVEATAAKYGEFAVQHKEPLPALRFRTQILVNRRVFKVKRVIKRALGMELRAPAVAPRRIDPPAANGHRWAGNHK</sequence>
<dbReference type="PANTHER" id="PTHR22916">
    <property type="entry name" value="GLYCOSYLTRANSFERASE"/>
    <property type="match status" value="1"/>
</dbReference>
<dbReference type="AlphaFoldDB" id="A0A6J5FMJ0"/>
<proteinExistence type="predicted"/>
<name>A0A6J5FMJ0_9BURK</name>
<dbReference type="InterPro" id="IPR001173">
    <property type="entry name" value="Glyco_trans_2-like"/>
</dbReference>
<reference evidence="2 3" key="1">
    <citation type="submission" date="2020-04" db="EMBL/GenBank/DDBJ databases">
        <authorList>
            <person name="De Canck E."/>
        </authorList>
    </citation>
    <scope>NUCLEOTIDE SEQUENCE [LARGE SCALE GENOMIC DNA]</scope>
    <source>
        <strain evidence="2 3">LMG 27177</strain>
    </source>
</reference>
<feature type="domain" description="Glycosyltransferase 2-like" evidence="1">
    <location>
        <begin position="14"/>
        <end position="143"/>
    </location>
</feature>
<organism evidence="2 3">
    <name type="scientific">Paraburkholderia fynbosensis</name>
    <dbReference type="NCBI Taxonomy" id="1200993"/>
    <lineage>
        <taxon>Bacteria</taxon>
        <taxon>Pseudomonadati</taxon>
        <taxon>Pseudomonadota</taxon>
        <taxon>Betaproteobacteria</taxon>
        <taxon>Burkholderiales</taxon>
        <taxon>Burkholderiaceae</taxon>
        <taxon>Paraburkholderia</taxon>
    </lineage>
</organism>
<dbReference type="Pfam" id="PF00535">
    <property type="entry name" value="Glycos_transf_2"/>
    <property type="match status" value="1"/>
</dbReference>
<protein>
    <recommendedName>
        <fullName evidence="1">Glycosyltransferase 2-like domain-containing protein</fullName>
    </recommendedName>
</protein>
<dbReference type="CDD" id="cd00761">
    <property type="entry name" value="Glyco_tranf_GTA_type"/>
    <property type="match status" value="1"/>
</dbReference>
<dbReference type="InterPro" id="IPR029044">
    <property type="entry name" value="Nucleotide-diphossugar_trans"/>
</dbReference>
<accession>A0A6J5FMJ0</accession>
<dbReference type="PANTHER" id="PTHR22916:SF3">
    <property type="entry name" value="UDP-GLCNAC:BETAGAL BETA-1,3-N-ACETYLGLUCOSAMINYLTRANSFERASE-LIKE PROTEIN 1"/>
    <property type="match status" value="1"/>
</dbReference>
<dbReference type="EMBL" id="CADIKI010000003">
    <property type="protein sequence ID" value="CAB3783113.1"/>
    <property type="molecule type" value="Genomic_DNA"/>
</dbReference>
<evidence type="ECO:0000313" key="3">
    <source>
        <dbReference type="Proteomes" id="UP000494252"/>
    </source>
</evidence>